<dbReference type="EMBL" id="AY706985">
    <property type="protein sequence ID" value="AAY43848.1"/>
    <property type="molecule type" value="Genomic_DNA"/>
</dbReference>
<reference evidence="1" key="1">
    <citation type="journal article" date="2006" name="Appl. Microbiol. Biotechnol.">
        <title>Emergence of two types of nondechlorinating variants in the tetrachloroethene-halorespiring Desulfitobacterium sp. strain Y51.</title>
        <authorList>
            <person name="Futagami T."/>
            <person name="Tsuboi Y."/>
            <person name="Suyama A."/>
            <person name="Goto M."/>
            <person name="Furukawa K."/>
        </authorList>
    </citation>
    <scope>NUCLEOTIDE SEQUENCE</scope>
    <source>
        <strain evidence="1">Y51</strain>
    </source>
</reference>
<name>Q4VR31_DESHY</name>
<dbReference type="AlphaFoldDB" id="Q4VR31"/>
<organism evidence="1">
    <name type="scientific">Desulfitobacterium hafniense (strain Y51)</name>
    <dbReference type="NCBI Taxonomy" id="138119"/>
    <lineage>
        <taxon>Bacteria</taxon>
        <taxon>Bacillati</taxon>
        <taxon>Bacillota</taxon>
        <taxon>Clostridia</taxon>
        <taxon>Eubacteriales</taxon>
        <taxon>Desulfitobacteriaceae</taxon>
        <taxon>Desulfitobacterium</taxon>
    </lineage>
</organism>
<accession>Q4VR31</accession>
<feature type="non-terminal residue" evidence="1">
    <location>
        <position position="72"/>
    </location>
</feature>
<proteinExistence type="predicted"/>
<evidence type="ECO:0000313" key="1">
    <source>
        <dbReference type="EMBL" id="AAY43848.1"/>
    </source>
</evidence>
<protein>
    <submittedName>
        <fullName evidence="1">Uncharacterized protein</fullName>
    </submittedName>
</protein>
<sequence>MLSFPKCILSRCNWAEGKGLSEIGTRVPISDRLFFELFFPLPGCSCRMQGGGQLVSESRMYYRLIGSLRLTV</sequence>